<feature type="domain" description="CENP-V/GFA" evidence="5">
    <location>
        <begin position="2"/>
        <end position="112"/>
    </location>
</feature>
<dbReference type="Gene3D" id="3.90.1590.10">
    <property type="entry name" value="glutathione-dependent formaldehyde- activating enzyme (gfa)"/>
    <property type="match status" value="1"/>
</dbReference>
<dbReference type="Proteomes" id="UP000032160">
    <property type="component" value="Chromosome I"/>
</dbReference>
<evidence type="ECO:0000313" key="7">
    <source>
        <dbReference type="Proteomes" id="UP000032160"/>
    </source>
</evidence>
<dbReference type="InterPro" id="IPR011057">
    <property type="entry name" value="Mss4-like_sf"/>
</dbReference>
<dbReference type="SUPFAM" id="SSF51316">
    <property type="entry name" value="Mss4-like"/>
    <property type="match status" value="1"/>
</dbReference>
<keyword evidence="4" id="KW-0456">Lyase</keyword>
<sequence>MKTASCQCGALSAKTRVEPAGIVACHCSGCQRRTGSVFGVGAYYLEADVEITGEATAFSRPTAIGNQFHEHFCPKCGTTLYWWSDKNPGLIGIAVGAFADPAFPKPQRSVWEQSCHDWVDMSVAQEHFDQGRP</sequence>
<evidence type="ECO:0000259" key="5">
    <source>
        <dbReference type="PROSITE" id="PS51891"/>
    </source>
</evidence>
<dbReference type="GO" id="GO:0046872">
    <property type="term" value="F:metal ion binding"/>
    <property type="evidence" value="ECO:0007669"/>
    <property type="project" value="UniProtKB-KW"/>
</dbReference>
<evidence type="ECO:0000256" key="1">
    <source>
        <dbReference type="ARBA" id="ARBA00005495"/>
    </source>
</evidence>
<keyword evidence="3" id="KW-0862">Zinc</keyword>
<protein>
    <submittedName>
        <fullName evidence="6">Gfa-like protein</fullName>
    </submittedName>
</protein>
<accession>X5MAE0</accession>
<dbReference type="PROSITE" id="PS51891">
    <property type="entry name" value="CENP_V_GFA"/>
    <property type="match status" value="1"/>
</dbReference>
<organism evidence="6 7">
    <name type="scientific">Candidatus Phaeomarinibacter ectocarpi</name>
    <dbReference type="NCBI Taxonomy" id="1458461"/>
    <lineage>
        <taxon>Bacteria</taxon>
        <taxon>Pseudomonadati</taxon>
        <taxon>Pseudomonadota</taxon>
        <taxon>Alphaproteobacteria</taxon>
        <taxon>Hyphomicrobiales</taxon>
        <taxon>Parvibaculaceae</taxon>
        <taxon>Candidatus Phaeomarinibacter</taxon>
    </lineage>
</organism>
<dbReference type="PANTHER" id="PTHR33337">
    <property type="entry name" value="GFA DOMAIN-CONTAINING PROTEIN"/>
    <property type="match status" value="1"/>
</dbReference>
<dbReference type="GO" id="GO:0016846">
    <property type="term" value="F:carbon-sulfur lyase activity"/>
    <property type="evidence" value="ECO:0007669"/>
    <property type="project" value="InterPro"/>
</dbReference>
<dbReference type="InterPro" id="IPR006913">
    <property type="entry name" value="CENP-V/GFA"/>
</dbReference>
<gene>
    <name evidence="6" type="ORF">BN1012_Phect2560</name>
</gene>
<dbReference type="HOGENOM" id="CLU_055491_3_4_5"/>
<evidence type="ECO:0000313" key="6">
    <source>
        <dbReference type="EMBL" id="CDO60773.1"/>
    </source>
</evidence>
<evidence type="ECO:0000256" key="3">
    <source>
        <dbReference type="ARBA" id="ARBA00022833"/>
    </source>
</evidence>
<dbReference type="PANTHER" id="PTHR33337:SF40">
    <property type="entry name" value="CENP-V_GFA DOMAIN-CONTAINING PROTEIN-RELATED"/>
    <property type="match status" value="1"/>
</dbReference>
<dbReference type="AlphaFoldDB" id="X5MAE0"/>
<proteinExistence type="inferred from homology"/>
<reference evidence="6 7" key="1">
    <citation type="journal article" date="2014" name="Front. Genet.">
        <title>Genome and metabolic network of "Candidatus Phaeomarinobacter ectocarpi" Ec32, a new candidate genus of Alphaproteobacteria frequently associated with brown algae.</title>
        <authorList>
            <person name="Dittami S.M."/>
            <person name="Barbeyron T."/>
            <person name="Boyen C."/>
            <person name="Cambefort J."/>
            <person name="Collet G."/>
            <person name="Delage L."/>
            <person name="Gobet A."/>
            <person name="Groisillier A."/>
            <person name="Leblanc C."/>
            <person name="Michel G."/>
            <person name="Scornet D."/>
            <person name="Siegel A."/>
            <person name="Tapia J.E."/>
            <person name="Tonon T."/>
        </authorList>
    </citation>
    <scope>NUCLEOTIDE SEQUENCE [LARGE SCALE GENOMIC DNA]</scope>
    <source>
        <strain evidence="6 7">Ec32</strain>
    </source>
</reference>
<dbReference type="STRING" id="1458461.BN1012_Phect2560"/>
<dbReference type="EMBL" id="HG966617">
    <property type="protein sequence ID" value="CDO60773.1"/>
    <property type="molecule type" value="Genomic_DNA"/>
</dbReference>
<keyword evidence="7" id="KW-1185">Reference proteome</keyword>
<dbReference type="RefSeq" id="WP_043948739.1">
    <property type="nucleotide sequence ID" value="NZ_HG966617.1"/>
</dbReference>
<name>X5MAE0_9HYPH</name>
<dbReference type="OrthoDB" id="9807246at2"/>
<dbReference type="Pfam" id="PF04828">
    <property type="entry name" value="GFA"/>
    <property type="match status" value="1"/>
</dbReference>
<evidence type="ECO:0000256" key="4">
    <source>
        <dbReference type="ARBA" id="ARBA00023239"/>
    </source>
</evidence>
<dbReference type="KEGG" id="pect:BN1012_Phect2560"/>
<comment type="similarity">
    <text evidence="1">Belongs to the Gfa family.</text>
</comment>
<keyword evidence="2" id="KW-0479">Metal-binding</keyword>
<evidence type="ECO:0000256" key="2">
    <source>
        <dbReference type="ARBA" id="ARBA00022723"/>
    </source>
</evidence>